<evidence type="ECO:0000256" key="7">
    <source>
        <dbReference type="ARBA" id="ARBA00022729"/>
    </source>
</evidence>
<keyword evidence="5" id="KW-0645">Protease</keyword>
<dbReference type="Pfam" id="PF02225">
    <property type="entry name" value="PA"/>
    <property type="match status" value="1"/>
</dbReference>
<evidence type="ECO:0000259" key="13">
    <source>
        <dbReference type="Pfam" id="PF02225"/>
    </source>
</evidence>
<keyword evidence="11" id="KW-0865">Zymogen</keyword>
<name>A0ABW2MVH2_9FLAO</name>
<dbReference type="InterPro" id="IPR027268">
    <property type="entry name" value="Peptidase_M4/M1_CTD_sf"/>
</dbReference>
<evidence type="ECO:0000256" key="4">
    <source>
        <dbReference type="ARBA" id="ARBA00022525"/>
    </source>
</evidence>
<evidence type="ECO:0000256" key="12">
    <source>
        <dbReference type="SAM" id="SignalP"/>
    </source>
</evidence>
<sequence length="870" mass="93114">MKKIIYFVTFMITAIVSAQDYSSTISAYLNNNTSKLNLQEQDVQEIKISSSAYSQSMKLDVVHVSQKFQGVEIANTSSSFALKNGVVVNASLSFENNLQRKISGTTPSLNAATAVSRAASALEMESPQGLEVLETIDANSFVFNDGGISNDNIPVRLIYHKNDSELTLSWEVGIYTQDGSHYYLAIIDAISGELIHQGDLVLSCNFGETPHQHSANKKEIPSILFPQENTESTMMVDGSQYRVFPVPVESPIHGSSSLVIEPADPVASPFGWHDTNGATGAEFTITRGNNVYAQEDFDGDGSTFGDAPDGGSDLDFDFPQILETAPRNNIEGATVNLFYWNNIMHDIWYQYGFDEASGNFQENNYGNGGTGSDSVIADAQDGAGLNNASFFPPGDGQNGRMNMFLWTAPAGTSEPLTITNGPLAGSYEATTASFGAPLPMASDPIIGTLALSLDDDAGTSTDPNDACDNITNEAALAGNIAVIRRGTCEFGVKMLAVENAGAIAAIVVTDDRPIGPMGPGDVGNQVTIPSIMIAQDTGEAIIAALENGETINVSLNEDGPFQKDGSLDNGIIAHEYGHGISTRLTGGRFNPGCLQNLEQMGEGWSDWFGLMITIQPGQDGTDARGIGTFVTNQTTTGSGIRPTRYSTDFTVNPSTYATIATYSNNESPHRTGYVWATMLWDLNWAFVDQYGFDEDLYNGTGGNNIVMQLVMDGLKLQGCSPGFVDGRDAILQADELINGGANRCLIWETFARRGLGASADQGSVNDRSDGTQAFDVPTGPDCTLGTAENNFDNNFRIYPNPSNGNINISSIVALDDANVSIFDINGRQVYSNDMSIQDTVNINAGSLTSGVYVLTISNDNFTHTAKIIIE</sequence>
<keyword evidence="7 12" id="KW-0732">Signal</keyword>
<comment type="caution">
    <text evidence="15">The sequence shown here is derived from an EMBL/GenBank/DDBJ whole genome shotgun (WGS) entry which is preliminary data.</text>
</comment>
<protein>
    <submittedName>
        <fullName evidence="15">T9SS-dependent M36 family metallopeptidase</fullName>
    </submittedName>
</protein>
<accession>A0ABW2MVH2</accession>
<dbReference type="PANTHER" id="PTHR33478">
    <property type="entry name" value="EXTRACELLULAR METALLOPROTEINASE MEP"/>
    <property type="match status" value="1"/>
</dbReference>
<evidence type="ECO:0000256" key="3">
    <source>
        <dbReference type="ARBA" id="ARBA00006006"/>
    </source>
</evidence>
<dbReference type="Gene3D" id="1.10.390.10">
    <property type="entry name" value="Neutral Protease Domain 2"/>
    <property type="match status" value="1"/>
</dbReference>
<dbReference type="SUPFAM" id="SSF55486">
    <property type="entry name" value="Metalloproteases ('zincins'), catalytic domain"/>
    <property type="match status" value="1"/>
</dbReference>
<evidence type="ECO:0000313" key="16">
    <source>
        <dbReference type="Proteomes" id="UP001596415"/>
    </source>
</evidence>
<evidence type="ECO:0000256" key="6">
    <source>
        <dbReference type="ARBA" id="ARBA00022723"/>
    </source>
</evidence>
<evidence type="ECO:0000256" key="9">
    <source>
        <dbReference type="ARBA" id="ARBA00022833"/>
    </source>
</evidence>
<dbReference type="CDD" id="cd09596">
    <property type="entry name" value="M36"/>
    <property type="match status" value="1"/>
</dbReference>
<dbReference type="InterPro" id="IPR046450">
    <property type="entry name" value="PA_dom_sf"/>
</dbReference>
<evidence type="ECO:0000256" key="11">
    <source>
        <dbReference type="ARBA" id="ARBA00023145"/>
    </source>
</evidence>
<keyword evidence="8" id="KW-0378">Hydrolase</keyword>
<dbReference type="CDD" id="cd04818">
    <property type="entry name" value="PA_subtilisin_1"/>
    <property type="match status" value="1"/>
</dbReference>
<evidence type="ECO:0000256" key="10">
    <source>
        <dbReference type="ARBA" id="ARBA00023049"/>
    </source>
</evidence>
<gene>
    <name evidence="15" type="ORF">ACFQO1_09035</name>
</gene>
<evidence type="ECO:0000256" key="8">
    <source>
        <dbReference type="ARBA" id="ARBA00022801"/>
    </source>
</evidence>
<dbReference type="SUPFAM" id="SSF52025">
    <property type="entry name" value="PA domain"/>
    <property type="match status" value="1"/>
</dbReference>
<dbReference type="InterPro" id="IPR003137">
    <property type="entry name" value="PA_domain"/>
</dbReference>
<dbReference type="EMBL" id="JBHTBN010000004">
    <property type="protein sequence ID" value="MFC7357830.1"/>
    <property type="molecule type" value="Genomic_DNA"/>
</dbReference>
<keyword evidence="6" id="KW-0479">Metal-binding</keyword>
<evidence type="ECO:0000259" key="14">
    <source>
        <dbReference type="Pfam" id="PF18962"/>
    </source>
</evidence>
<evidence type="ECO:0000256" key="5">
    <source>
        <dbReference type="ARBA" id="ARBA00022670"/>
    </source>
</evidence>
<keyword evidence="16" id="KW-1185">Reference proteome</keyword>
<comment type="cofactor">
    <cofactor evidence="1">
        <name>Zn(2+)</name>
        <dbReference type="ChEBI" id="CHEBI:29105"/>
    </cofactor>
</comment>
<dbReference type="InterPro" id="IPR001842">
    <property type="entry name" value="Peptidase_M36"/>
</dbReference>
<dbReference type="Gene3D" id="3.50.30.30">
    <property type="match status" value="1"/>
</dbReference>
<feature type="chain" id="PRO_5045968214" evidence="12">
    <location>
        <begin position="19"/>
        <end position="870"/>
    </location>
</feature>
<dbReference type="RefSeq" id="WP_380217690.1">
    <property type="nucleotide sequence ID" value="NZ_JBHTBN010000004.1"/>
</dbReference>
<evidence type="ECO:0000256" key="1">
    <source>
        <dbReference type="ARBA" id="ARBA00001947"/>
    </source>
</evidence>
<dbReference type="NCBIfam" id="TIGR04183">
    <property type="entry name" value="Por_Secre_tail"/>
    <property type="match status" value="1"/>
</dbReference>
<feature type="signal peptide" evidence="12">
    <location>
        <begin position="1"/>
        <end position="18"/>
    </location>
</feature>
<reference evidence="16" key="1">
    <citation type="journal article" date="2019" name="Int. J. Syst. Evol. Microbiol.">
        <title>The Global Catalogue of Microorganisms (GCM) 10K type strain sequencing project: providing services to taxonomists for standard genome sequencing and annotation.</title>
        <authorList>
            <consortium name="The Broad Institute Genomics Platform"/>
            <consortium name="The Broad Institute Genome Sequencing Center for Infectious Disease"/>
            <person name="Wu L."/>
            <person name="Ma J."/>
        </authorList>
    </citation>
    <scope>NUCLEOTIDE SEQUENCE [LARGE SCALE GENOMIC DNA]</scope>
    <source>
        <strain evidence="16">CGMCC 1.16306</strain>
    </source>
</reference>
<dbReference type="PANTHER" id="PTHR33478:SF1">
    <property type="entry name" value="EXTRACELLULAR METALLOPROTEINASE MEP"/>
    <property type="match status" value="1"/>
</dbReference>
<dbReference type="Pfam" id="PF18962">
    <property type="entry name" value="Por_Secre_tail"/>
    <property type="match status" value="1"/>
</dbReference>
<proteinExistence type="inferred from homology"/>
<organism evidence="15 16">
    <name type="scientific">Jejudonia soesokkakensis</name>
    <dbReference type="NCBI Taxonomy" id="1323432"/>
    <lineage>
        <taxon>Bacteria</taxon>
        <taxon>Pseudomonadati</taxon>
        <taxon>Bacteroidota</taxon>
        <taxon>Flavobacteriia</taxon>
        <taxon>Flavobacteriales</taxon>
        <taxon>Flavobacteriaceae</taxon>
        <taxon>Jejudonia</taxon>
    </lineage>
</organism>
<dbReference type="Proteomes" id="UP001596415">
    <property type="component" value="Unassembled WGS sequence"/>
</dbReference>
<comment type="subcellular location">
    <subcellularLocation>
        <location evidence="2">Secreted</location>
    </subcellularLocation>
</comment>
<dbReference type="Pfam" id="PF02128">
    <property type="entry name" value="Peptidase_M36"/>
    <property type="match status" value="1"/>
</dbReference>
<keyword evidence="4" id="KW-0964">Secreted</keyword>
<evidence type="ECO:0000313" key="15">
    <source>
        <dbReference type="EMBL" id="MFC7357830.1"/>
    </source>
</evidence>
<dbReference type="NCBIfam" id="NF038113">
    <property type="entry name" value="T9SSA_dep_M36"/>
    <property type="match status" value="1"/>
</dbReference>
<dbReference type="InterPro" id="IPR026444">
    <property type="entry name" value="Secre_tail"/>
</dbReference>
<comment type="similarity">
    <text evidence="3">Belongs to the peptidase M36 family.</text>
</comment>
<dbReference type="InterPro" id="IPR050371">
    <property type="entry name" value="Fungal_virulence_M36"/>
</dbReference>
<dbReference type="Gene3D" id="3.10.170.10">
    <property type="match status" value="1"/>
</dbReference>
<feature type="domain" description="Secretion system C-terminal sorting" evidence="14">
    <location>
        <begin position="797"/>
        <end position="869"/>
    </location>
</feature>
<evidence type="ECO:0000256" key="2">
    <source>
        <dbReference type="ARBA" id="ARBA00004613"/>
    </source>
</evidence>
<keyword evidence="9" id="KW-0862">Zinc</keyword>
<feature type="domain" description="PA" evidence="13">
    <location>
        <begin position="463"/>
        <end position="541"/>
    </location>
</feature>
<keyword evidence="10" id="KW-0482">Metalloprotease</keyword>